<dbReference type="PANTHER" id="PTHR11471:SF13">
    <property type="entry name" value="TNF FAMILY PROFILE DOMAIN-CONTAINING PROTEIN"/>
    <property type="match status" value="1"/>
</dbReference>
<dbReference type="OrthoDB" id="8667946at2759"/>
<comment type="subcellular location">
    <subcellularLocation>
        <location evidence="1">Membrane</location>
    </subcellularLocation>
</comment>
<dbReference type="SUPFAM" id="SSF49842">
    <property type="entry name" value="TNF-like"/>
    <property type="match status" value="1"/>
</dbReference>
<dbReference type="Gene3D" id="2.60.120.40">
    <property type="match status" value="1"/>
</dbReference>
<reference evidence="8" key="3">
    <citation type="submission" date="2025-08" db="UniProtKB">
        <authorList>
            <consortium name="Ensembl"/>
        </authorList>
    </citation>
    <scope>IDENTIFICATION</scope>
</reference>
<dbReference type="Proteomes" id="UP000008144">
    <property type="component" value="Chromosome 11"/>
</dbReference>
<feature type="transmembrane region" description="Helical" evidence="6">
    <location>
        <begin position="21"/>
        <end position="44"/>
    </location>
</feature>
<evidence type="ECO:0000256" key="5">
    <source>
        <dbReference type="SAM" id="Coils"/>
    </source>
</evidence>
<evidence type="ECO:0000256" key="6">
    <source>
        <dbReference type="SAM" id="Phobius"/>
    </source>
</evidence>
<dbReference type="GO" id="GO:0043123">
    <property type="term" value="P:positive regulation of canonical NF-kappaB signal transduction"/>
    <property type="evidence" value="ECO:0000318"/>
    <property type="project" value="GO_Central"/>
</dbReference>
<dbReference type="PROSITE" id="PS50049">
    <property type="entry name" value="THD_2"/>
    <property type="match status" value="1"/>
</dbReference>
<reference evidence="8" key="2">
    <citation type="journal article" date="2008" name="Genome Biol.">
        <title>Improved genome assembly and evidence-based global gene model set for the chordate Ciona intestinalis: new insight into intron and operon populations.</title>
        <authorList>
            <person name="Satou Y."/>
            <person name="Mineta K."/>
            <person name="Ogasawara M."/>
            <person name="Sasakura Y."/>
            <person name="Shoguchi E."/>
            <person name="Ueno K."/>
            <person name="Yamada L."/>
            <person name="Matsumoto J."/>
            <person name="Wasserscheid J."/>
            <person name="Dewar K."/>
            <person name="Wiley G.B."/>
            <person name="Macmil S.L."/>
            <person name="Roe B.A."/>
            <person name="Zeller R.W."/>
            <person name="Hastings K.E."/>
            <person name="Lemaire P."/>
            <person name="Lindquist E."/>
            <person name="Endo T."/>
            <person name="Hotta K."/>
            <person name="Inaba K."/>
        </authorList>
    </citation>
    <scope>NUCLEOTIDE SEQUENCE [LARGE SCALE GENOMIC DNA]</scope>
    <source>
        <strain evidence="8">wild type</strain>
    </source>
</reference>
<keyword evidence="3" id="KW-0202">Cytokine</keyword>
<keyword evidence="9" id="KW-1185">Reference proteome</keyword>
<dbReference type="AlphaFoldDB" id="H2XVJ5"/>
<dbReference type="PANTHER" id="PTHR11471">
    <property type="entry name" value="TUMOR NECROSIS FACTOR FAMILY MEMBER"/>
    <property type="match status" value="1"/>
</dbReference>
<keyword evidence="4 6" id="KW-0472">Membrane</keyword>
<name>H2XVJ5_CIOIN</name>
<sequence>MSQLKSPKAGKAEVNNCTREFFLLRCFVLVTLFLSVLLLLLYLVNLNSRVYLLEEKLQKLQLLEENDVTNKNDIEGLEQELLRHRRSATISRNKRCRKCARKKYGCHLVTSASQNTIVAHNGIFEWTRDDPLSECHMATTPIGAPVRSIKILESGLYYIYAQVTYRATRTRVAPWNGQVLFEIRMTDDHPDLFEPTTTTLLRSFSHTRAMNTTPVPESGYLGGLQRLHAGQVIFVHESTPMRRYSMQPTENYFGAFLVQRLK</sequence>
<dbReference type="RefSeq" id="XP_004226638.1">
    <property type="nucleotide sequence ID" value="XM_004226590.4"/>
</dbReference>
<feature type="coiled-coil region" evidence="5">
    <location>
        <begin position="43"/>
        <end position="80"/>
    </location>
</feature>
<dbReference type="HOGENOM" id="CLU_1061541_0_0_1"/>
<feature type="domain" description="THD" evidence="7">
    <location>
        <begin position="104"/>
        <end position="258"/>
    </location>
</feature>
<keyword evidence="5" id="KW-0175">Coiled coil</keyword>
<protein>
    <submittedName>
        <fullName evidence="8">Uncharacterized LOC100180074</fullName>
    </submittedName>
</protein>
<dbReference type="InterPro" id="IPR008983">
    <property type="entry name" value="Tumour_necrosis_fac-like_dom"/>
</dbReference>
<reference evidence="8" key="4">
    <citation type="submission" date="2025-09" db="UniProtKB">
        <authorList>
            <consortium name="Ensembl"/>
        </authorList>
    </citation>
    <scope>IDENTIFICATION</scope>
</reference>
<dbReference type="InterPro" id="IPR006052">
    <property type="entry name" value="TNF_dom"/>
</dbReference>
<dbReference type="GO" id="GO:0005615">
    <property type="term" value="C:extracellular space"/>
    <property type="evidence" value="ECO:0000318"/>
    <property type="project" value="GO_Central"/>
</dbReference>
<evidence type="ECO:0000256" key="2">
    <source>
        <dbReference type="ARBA" id="ARBA00008670"/>
    </source>
</evidence>
<reference evidence="9" key="1">
    <citation type="journal article" date="2002" name="Science">
        <title>The draft genome of Ciona intestinalis: insights into chordate and vertebrate origins.</title>
        <authorList>
            <person name="Dehal P."/>
            <person name="Satou Y."/>
            <person name="Campbell R.K."/>
            <person name="Chapman J."/>
            <person name="Degnan B."/>
            <person name="De Tomaso A."/>
            <person name="Davidson B."/>
            <person name="Di Gregorio A."/>
            <person name="Gelpke M."/>
            <person name="Goodstein D.M."/>
            <person name="Harafuji N."/>
            <person name="Hastings K.E."/>
            <person name="Ho I."/>
            <person name="Hotta K."/>
            <person name="Huang W."/>
            <person name="Kawashima T."/>
            <person name="Lemaire P."/>
            <person name="Martinez D."/>
            <person name="Meinertzhagen I.A."/>
            <person name="Necula S."/>
            <person name="Nonaka M."/>
            <person name="Putnam N."/>
            <person name="Rash S."/>
            <person name="Saiga H."/>
            <person name="Satake M."/>
            <person name="Terry A."/>
            <person name="Yamada L."/>
            <person name="Wang H.G."/>
            <person name="Awazu S."/>
            <person name="Azumi K."/>
            <person name="Boore J."/>
            <person name="Branno M."/>
            <person name="Chin-Bow S."/>
            <person name="DeSantis R."/>
            <person name="Doyle S."/>
            <person name="Francino P."/>
            <person name="Keys D.N."/>
            <person name="Haga S."/>
            <person name="Hayashi H."/>
            <person name="Hino K."/>
            <person name="Imai K.S."/>
            <person name="Inaba K."/>
            <person name="Kano S."/>
            <person name="Kobayashi K."/>
            <person name="Kobayashi M."/>
            <person name="Lee B.I."/>
            <person name="Makabe K.W."/>
            <person name="Manohar C."/>
            <person name="Matassi G."/>
            <person name="Medina M."/>
            <person name="Mochizuki Y."/>
            <person name="Mount S."/>
            <person name="Morishita T."/>
            <person name="Miura S."/>
            <person name="Nakayama A."/>
            <person name="Nishizaka S."/>
            <person name="Nomoto H."/>
            <person name="Ohta F."/>
            <person name="Oishi K."/>
            <person name="Rigoutsos I."/>
            <person name="Sano M."/>
            <person name="Sasaki A."/>
            <person name="Sasakura Y."/>
            <person name="Shoguchi E."/>
            <person name="Shin-i T."/>
            <person name="Spagnuolo A."/>
            <person name="Stainier D."/>
            <person name="Suzuki M.M."/>
            <person name="Tassy O."/>
            <person name="Takatori N."/>
            <person name="Tokuoka M."/>
            <person name="Yagi K."/>
            <person name="Yoshizaki F."/>
            <person name="Wada S."/>
            <person name="Zhang C."/>
            <person name="Hyatt P.D."/>
            <person name="Larimer F."/>
            <person name="Detter C."/>
            <person name="Doggett N."/>
            <person name="Glavina T."/>
            <person name="Hawkins T."/>
            <person name="Richardson P."/>
            <person name="Lucas S."/>
            <person name="Kohara Y."/>
            <person name="Levine M."/>
            <person name="Satoh N."/>
            <person name="Rokhsar D.S."/>
        </authorList>
    </citation>
    <scope>NUCLEOTIDE SEQUENCE [LARGE SCALE GENOMIC DNA]</scope>
</reference>
<evidence type="ECO:0000256" key="1">
    <source>
        <dbReference type="ARBA" id="ARBA00004370"/>
    </source>
</evidence>
<dbReference type="Ensembl" id="ENSCINT00000032747.1">
    <property type="protein sequence ID" value="ENSCINP00000033679.1"/>
    <property type="gene ID" value="ENSCING00000019856.1"/>
</dbReference>
<evidence type="ECO:0000259" key="7">
    <source>
        <dbReference type="PROSITE" id="PS50049"/>
    </source>
</evidence>
<dbReference type="GO" id="GO:0006955">
    <property type="term" value="P:immune response"/>
    <property type="evidence" value="ECO:0007669"/>
    <property type="project" value="InterPro"/>
</dbReference>
<evidence type="ECO:0000313" key="8">
    <source>
        <dbReference type="Ensembl" id="ENSCINP00000033679.1"/>
    </source>
</evidence>
<accession>A0A1W2WPV6</accession>
<dbReference type="GO" id="GO:0005125">
    <property type="term" value="F:cytokine activity"/>
    <property type="evidence" value="ECO:0000318"/>
    <property type="project" value="GO_Central"/>
</dbReference>
<dbReference type="GO" id="GO:0007166">
    <property type="term" value="P:cell surface receptor signaling pathway"/>
    <property type="evidence" value="ECO:0000318"/>
    <property type="project" value="GO_Central"/>
</dbReference>
<organism evidence="8 9">
    <name type="scientific">Ciona intestinalis</name>
    <name type="common">Transparent sea squirt</name>
    <name type="synonym">Ascidia intestinalis</name>
    <dbReference type="NCBI Taxonomy" id="7719"/>
    <lineage>
        <taxon>Eukaryota</taxon>
        <taxon>Metazoa</taxon>
        <taxon>Chordata</taxon>
        <taxon>Tunicata</taxon>
        <taxon>Ascidiacea</taxon>
        <taxon>Phlebobranchia</taxon>
        <taxon>Cionidae</taxon>
        <taxon>Ciona</taxon>
    </lineage>
</organism>
<dbReference type="GeneTree" id="ENSGT01130000278318"/>
<proteinExistence type="inferred from homology"/>
<comment type="similarity">
    <text evidence="2">Belongs to the tumor necrosis factor family.</text>
</comment>
<dbReference type="GO" id="GO:0016020">
    <property type="term" value="C:membrane"/>
    <property type="evidence" value="ECO:0007669"/>
    <property type="project" value="UniProtKB-SubCell"/>
</dbReference>
<dbReference type="EMBL" id="EAAA01000695">
    <property type="status" value="NOT_ANNOTATED_CDS"/>
    <property type="molecule type" value="Genomic_DNA"/>
</dbReference>
<keyword evidence="6" id="KW-1133">Transmembrane helix</keyword>
<evidence type="ECO:0000256" key="4">
    <source>
        <dbReference type="ARBA" id="ARBA00023136"/>
    </source>
</evidence>
<dbReference type="InParanoid" id="H2XVJ5"/>
<accession>H2XVJ5</accession>
<evidence type="ECO:0000256" key="3">
    <source>
        <dbReference type="ARBA" id="ARBA00022514"/>
    </source>
</evidence>
<keyword evidence="6" id="KW-0812">Transmembrane</keyword>
<dbReference type="GO" id="GO:0005164">
    <property type="term" value="F:tumor necrosis factor receptor binding"/>
    <property type="evidence" value="ECO:0007669"/>
    <property type="project" value="InterPro"/>
</dbReference>
<dbReference type="GO" id="GO:2001238">
    <property type="term" value="P:positive regulation of extrinsic apoptotic signaling pathway"/>
    <property type="evidence" value="ECO:0000318"/>
    <property type="project" value="GO_Central"/>
</dbReference>
<gene>
    <name evidence="8" type="primary">LOC100180074</name>
</gene>
<dbReference type="GeneID" id="100180074"/>
<evidence type="ECO:0000313" key="9">
    <source>
        <dbReference type="Proteomes" id="UP000008144"/>
    </source>
</evidence>
<dbReference type="Pfam" id="PF00229">
    <property type="entry name" value="TNF"/>
    <property type="match status" value="1"/>
</dbReference>